<name>A0A5J9W0J6_9POAL</name>
<keyword evidence="2" id="KW-1185">Reference proteome</keyword>
<dbReference type="Gramene" id="TVU41461">
    <property type="protein sequence ID" value="TVU41461"/>
    <property type="gene ID" value="EJB05_14980"/>
</dbReference>
<protein>
    <submittedName>
        <fullName evidence="1">Uncharacterized protein</fullName>
    </submittedName>
</protein>
<dbReference type="AlphaFoldDB" id="A0A5J9W0J6"/>
<feature type="non-terminal residue" evidence="1">
    <location>
        <position position="1"/>
    </location>
</feature>
<sequence length="379" mass="41668">MREDELYYHPAVHYAAMGREHPKSSQRTERQMAHAKQLAAAEDIAWEQEMLLRQAAAVELTGDQNMLTMMQQDAAASAELARDPNVMMVLQQAVSGQQQQQQQAQGQVEEQYAAMGLDVTLGNAQQLLAREKQALMMAQQQQQAAAYAHALPGSMSGAATNMAFPHQPLLQPSLAELPRQQENDGCDDGQLSDLTAYFGIPGVQNCMIYLGKMSGSFVIILAIRLCSSSISLTSLTCLPEPRAIRTILDWFMSFGSVASSSAAVMESMMLGAEPGEHGEELPERAHVVNALEHLVHRPDREASSSGRELLRELLWLRHSVLDLVDEAGQVAQHEEAADKGLGFERLELANVLAGADEDDRRLGRRDGAERAACRNIRKR</sequence>
<accession>A0A5J9W0J6</accession>
<dbReference type="EMBL" id="RWGY01000007">
    <property type="protein sequence ID" value="TVU41461.1"/>
    <property type="molecule type" value="Genomic_DNA"/>
</dbReference>
<evidence type="ECO:0000313" key="1">
    <source>
        <dbReference type="EMBL" id="TVU41461.1"/>
    </source>
</evidence>
<organism evidence="1 2">
    <name type="scientific">Eragrostis curvula</name>
    <name type="common">weeping love grass</name>
    <dbReference type="NCBI Taxonomy" id="38414"/>
    <lineage>
        <taxon>Eukaryota</taxon>
        <taxon>Viridiplantae</taxon>
        <taxon>Streptophyta</taxon>
        <taxon>Embryophyta</taxon>
        <taxon>Tracheophyta</taxon>
        <taxon>Spermatophyta</taxon>
        <taxon>Magnoliopsida</taxon>
        <taxon>Liliopsida</taxon>
        <taxon>Poales</taxon>
        <taxon>Poaceae</taxon>
        <taxon>PACMAD clade</taxon>
        <taxon>Chloridoideae</taxon>
        <taxon>Eragrostideae</taxon>
        <taxon>Eragrostidinae</taxon>
        <taxon>Eragrostis</taxon>
    </lineage>
</organism>
<proteinExistence type="predicted"/>
<comment type="caution">
    <text evidence="1">The sequence shown here is derived from an EMBL/GenBank/DDBJ whole genome shotgun (WGS) entry which is preliminary data.</text>
</comment>
<reference evidence="1 2" key="1">
    <citation type="journal article" date="2019" name="Sci. Rep.">
        <title>A high-quality genome of Eragrostis curvula grass provides insights into Poaceae evolution and supports new strategies to enhance forage quality.</title>
        <authorList>
            <person name="Carballo J."/>
            <person name="Santos B.A.C.M."/>
            <person name="Zappacosta D."/>
            <person name="Garbus I."/>
            <person name="Selva J.P."/>
            <person name="Gallo C.A."/>
            <person name="Diaz A."/>
            <person name="Albertini E."/>
            <person name="Caccamo M."/>
            <person name="Echenique V."/>
        </authorList>
    </citation>
    <scope>NUCLEOTIDE SEQUENCE [LARGE SCALE GENOMIC DNA]</scope>
    <source>
        <strain evidence="2">cv. Victoria</strain>
        <tissue evidence="1">Leaf</tissue>
    </source>
</reference>
<gene>
    <name evidence="1" type="ORF">EJB05_14980</name>
</gene>
<dbReference type="Proteomes" id="UP000324897">
    <property type="component" value="Chromosome 4"/>
</dbReference>
<evidence type="ECO:0000313" key="2">
    <source>
        <dbReference type="Proteomes" id="UP000324897"/>
    </source>
</evidence>